<evidence type="ECO:0000313" key="2">
    <source>
        <dbReference type="EMBL" id="KAG0533640.1"/>
    </source>
</evidence>
<organism evidence="2 3">
    <name type="scientific">Sorghum bicolor</name>
    <name type="common">Sorghum</name>
    <name type="synonym">Sorghum vulgare</name>
    <dbReference type="NCBI Taxonomy" id="4558"/>
    <lineage>
        <taxon>Eukaryota</taxon>
        <taxon>Viridiplantae</taxon>
        <taxon>Streptophyta</taxon>
        <taxon>Embryophyta</taxon>
        <taxon>Tracheophyta</taxon>
        <taxon>Spermatophyta</taxon>
        <taxon>Magnoliopsida</taxon>
        <taxon>Liliopsida</taxon>
        <taxon>Poales</taxon>
        <taxon>Poaceae</taxon>
        <taxon>PACMAD clade</taxon>
        <taxon>Panicoideae</taxon>
        <taxon>Andropogonodae</taxon>
        <taxon>Andropogoneae</taxon>
        <taxon>Sorghinae</taxon>
        <taxon>Sorghum</taxon>
    </lineage>
</organism>
<protein>
    <submittedName>
        <fullName evidence="2">Uncharacterized protein</fullName>
    </submittedName>
</protein>
<feature type="compositionally biased region" description="Low complexity" evidence="1">
    <location>
        <begin position="38"/>
        <end position="82"/>
    </location>
</feature>
<evidence type="ECO:0000256" key="1">
    <source>
        <dbReference type="SAM" id="MobiDB-lite"/>
    </source>
</evidence>
<comment type="caution">
    <text evidence="2">The sequence shown here is derived from an EMBL/GenBank/DDBJ whole genome shotgun (WGS) entry which is preliminary data.</text>
</comment>
<dbReference type="Proteomes" id="UP000807115">
    <property type="component" value="Chromosome 4"/>
</dbReference>
<feature type="compositionally biased region" description="Basic and acidic residues" evidence="1">
    <location>
        <begin position="100"/>
        <end position="117"/>
    </location>
</feature>
<dbReference type="AlphaFoldDB" id="A0A921R7J9"/>
<dbReference type="EMBL" id="CM027683">
    <property type="protein sequence ID" value="KAG0533640.1"/>
    <property type="molecule type" value="Genomic_DNA"/>
</dbReference>
<feature type="compositionally biased region" description="Basic residues" evidence="1">
    <location>
        <begin position="83"/>
        <end position="99"/>
    </location>
</feature>
<evidence type="ECO:0000313" key="3">
    <source>
        <dbReference type="Proteomes" id="UP000807115"/>
    </source>
</evidence>
<reference evidence="2" key="2">
    <citation type="submission" date="2020-10" db="EMBL/GenBank/DDBJ databases">
        <authorList>
            <person name="Cooper E.A."/>
            <person name="Brenton Z.W."/>
            <person name="Flinn B.S."/>
            <person name="Jenkins J."/>
            <person name="Shu S."/>
            <person name="Flowers D."/>
            <person name="Luo F."/>
            <person name="Wang Y."/>
            <person name="Xia P."/>
            <person name="Barry K."/>
            <person name="Daum C."/>
            <person name="Lipzen A."/>
            <person name="Yoshinaga Y."/>
            <person name="Schmutz J."/>
            <person name="Saski C."/>
            <person name="Vermerris W."/>
            <person name="Kresovich S."/>
        </authorList>
    </citation>
    <scope>NUCLEOTIDE SEQUENCE</scope>
</reference>
<proteinExistence type="predicted"/>
<sequence length="117" mass="12545">MLSRTMRWLTSSARGRHPVADHASSVAPTSSPSKRMAHASASSALARAPPSVGATTAPPAAAGAAPPSTSPSAPSALSSTTRAVRRRRRPHRRPCRTKPHMIDDRQAAKRRYDREPY</sequence>
<feature type="region of interest" description="Disordered" evidence="1">
    <location>
        <begin position="1"/>
        <end position="117"/>
    </location>
</feature>
<accession>A0A921R7J9</accession>
<gene>
    <name evidence="2" type="ORF">BDA96_04G210100</name>
</gene>
<name>A0A921R7J9_SORBI</name>
<reference evidence="2" key="1">
    <citation type="journal article" date="2019" name="BMC Genomics">
        <title>A new reference genome for Sorghum bicolor reveals high levels of sequence similarity between sweet and grain genotypes: implications for the genetics of sugar metabolism.</title>
        <authorList>
            <person name="Cooper E.A."/>
            <person name="Brenton Z.W."/>
            <person name="Flinn B.S."/>
            <person name="Jenkins J."/>
            <person name="Shu S."/>
            <person name="Flowers D."/>
            <person name="Luo F."/>
            <person name="Wang Y."/>
            <person name="Xia P."/>
            <person name="Barry K."/>
            <person name="Daum C."/>
            <person name="Lipzen A."/>
            <person name="Yoshinaga Y."/>
            <person name="Schmutz J."/>
            <person name="Saski C."/>
            <person name="Vermerris W."/>
            <person name="Kresovich S."/>
        </authorList>
    </citation>
    <scope>NUCLEOTIDE SEQUENCE</scope>
</reference>